<sequence length="632" mass="69136">MLRIHAWQGFSIAESSRTRARGIETGTKLSNGPSLPRITALRSHSLFSTSASLNDGPKPAFPGGFGGAGKFGAFASKAKPTATSGLLPHEVAARSKTVTGTPTPASLSRPKPSRPIDPTRNEKAIKSKSILADIFHSERQPRDPATPASWSSSSDRQANRGDANRKPGDSNIWQEITKNRRSPVKHVRAAAQKGKTANTSSITELSEFWNEMEDQASASRTQRDRDTREREVPKKMQGKYAGVHNHPSHVGDEPPRNRPEASADKPRKSRFDEEVKSRDIKKSKRVKRQGAYNTADDEWEDDGDRWNELQERKKAKEARKRARSKEPDVIPIFLPEFISASNLAQALKQRVDSFMKDMENLGFENITGDTIMTGETAALVAMEYGFEPTVDNGSQRDIQPAPVSDDVSSLPSRPPVVTIMGHVDHGKTTLLDYLRKSSVAAQEHGGITQHIGAFIVSLSSGKQITFLDTPGHAAFLSMRQRGANVTDIVVLVVAADDSVKPQTLEALKHARAAKVPIIVAINKIDKEDARVDQVKADLSRHGVEIEDYGGDVQVVCVSGKTGQGMPELEENIVTLSEILDVRAETDGMANGWLLESSVKQDGRAATVLVKRGTLRMGDHIVAGKTWARIRSR</sequence>
<dbReference type="EMBL" id="JANJQO010002325">
    <property type="protein sequence ID" value="KAJ2967334.1"/>
    <property type="molecule type" value="Genomic_DNA"/>
</dbReference>
<name>A0ACC1MKG3_9HYPO</name>
<reference evidence="1" key="1">
    <citation type="submission" date="2022-08" db="EMBL/GenBank/DDBJ databases">
        <title>Genome Sequence of Lecanicillium fungicola.</title>
        <authorList>
            <person name="Buettner E."/>
        </authorList>
    </citation>
    <scope>NUCLEOTIDE SEQUENCE</scope>
    <source>
        <strain evidence="1">Babe33</strain>
    </source>
</reference>
<gene>
    <name evidence="1" type="ORF">NQ176_g9710</name>
</gene>
<proteinExistence type="predicted"/>
<evidence type="ECO:0000313" key="1">
    <source>
        <dbReference type="EMBL" id="KAJ2967334.1"/>
    </source>
</evidence>
<comment type="caution">
    <text evidence="1">The sequence shown here is derived from an EMBL/GenBank/DDBJ whole genome shotgun (WGS) entry which is preliminary data.</text>
</comment>
<protein>
    <submittedName>
        <fullName evidence="1">Uncharacterized protein</fullName>
    </submittedName>
</protein>
<dbReference type="Proteomes" id="UP001143910">
    <property type="component" value="Unassembled WGS sequence"/>
</dbReference>
<evidence type="ECO:0000313" key="2">
    <source>
        <dbReference type="Proteomes" id="UP001143910"/>
    </source>
</evidence>
<accession>A0ACC1MKG3</accession>
<keyword evidence="2" id="KW-1185">Reference proteome</keyword>
<organism evidence="1 2">
    <name type="scientific">Zarea fungicola</name>
    <dbReference type="NCBI Taxonomy" id="93591"/>
    <lineage>
        <taxon>Eukaryota</taxon>
        <taxon>Fungi</taxon>
        <taxon>Dikarya</taxon>
        <taxon>Ascomycota</taxon>
        <taxon>Pezizomycotina</taxon>
        <taxon>Sordariomycetes</taxon>
        <taxon>Hypocreomycetidae</taxon>
        <taxon>Hypocreales</taxon>
        <taxon>Cordycipitaceae</taxon>
        <taxon>Zarea</taxon>
    </lineage>
</organism>